<dbReference type="Gene3D" id="2.115.10.20">
    <property type="entry name" value="Glycosyl hydrolase domain, family 43"/>
    <property type="match status" value="1"/>
</dbReference>
<dbReference type="RefSeq" id="WP_344291075.1">
    <property type="nucleotide sequence ID" value="NZ_BAAAPF010000120.1"/>
</dbReference>
<dbReference type="InterPro" id="IPR050727">
    <property type="entry name" value="GH43_arabinanases"/>
</dbReference>
<evidence type="ECO:0000313" key="8">
    <source>
        <dbReference type="EMBL" id="GAA2129011.1"/>
    </source>
</evidence>
<keyword evidence="7" id="KW-0732">Signal</keyword>
<comment type="similarity">
    <text evidence="2 5">Belongs to the glycosyl hydrolase 43 family.</text>
</comment>
<reference evidence="9" key="1">
    <citation type="journal article" date="2019" name="Int. J. Syst. Evol. Microbiol.">
        <title>The Global Catalogue of Microorganisms (GCM) 10K type strain sequencing project: providing services to taxonomists for standard genome sequencing and annotation.</title>
        <authorList>
            <consortium name="The Broad Institute Genomics Platform"/>
            <consortium name="The Broad Institute Genome Sequencing Center for Infectious Disease"/>
            <person name="Wu L."/>
            <person name="Ma J."/>
        </authorList>
    </citation>
    <scope>NUCLEOTIDE SEQUENCE [LARGE SCALE GENOMIC DNA]</scope>
    <source>
        <strain evidence="9">JCM 15481</strain>
    </source>
</reference>
<evidence type="ECO:0000256" key="6">
    <source>
        <dbReference type="SAM" id="MobiDB-lite"/>
    </source>
</evidence>
<dbReference type="SUPFAM" id="SSF75005">
    <property type="entry name" value="Arabinanase/levansucrase/invertase"/>
    <property type="match status" value="1"/>
</dbReference>
<organism evidence="8 9">
    <name type="scientific">Streptomyces synnematoformans</name>
    <dbReference type="NCBI Taxonomy" id="415721"/>
    <lineage>
        <taxon>Bacteria</taxon>
        <taxon>Bacillati</taxon>
        <taxon>Actinomycetota</taxon>
        <taxon>Actinomycetes</taxon>
        <taxon>Kitasatosporales</taxon>
        <taxon>Streptomycetaceae</taxon>
        <taxon>Streptomyces</taxon>
    </lineage>
</organism>
<evidence type="ECO:0000256" key="5">
    <source>
        <dbReference type="RuleBase" id="RU361187"/>
    </source>
</evidence>
<evidence type="ECO:0008006" key="10">
    <source>
        <dbReference type="Google" id="ProtNLM"/>
    </source>
</evidence>
<feature type="region of interest" description="Disordered" evidence="6">
    <location>
        <begin position="26"/>
        <end position="46"/>
    </location>
</feature>
<name>A0ABP5KE14_9ACTN</name>
<feature type="signal peptide" evidence="7">
    <location>
        <begin position="1"/>
        <end position="27"/>
    </location>
</feature>
<dbReference type="EMBL" id="BAAAPF010000120">
    <property type="protein sequence ID" value="GAA2129011.1"/>
    <property type="molecule type" value="Genomic_DNA"/>
</dbReference>
<evidence type="ECO:0000256" key="7">
    <source>
        <dbReference type="SAM" id="SignalP"/>
    </source>
</evidence>
<feature type="chain" id="PRO_5046964895" description="Glycosyl hydrolase family 43" evidence="7">
    <location>
        <begin position="28"/>
        <end position="371"/>
    </location>
</feature>
<evidence type="ECO:0000256" key="4">
    <source>
        <dbReference type="ARBA" id="ARBA00023295"/>
    </source>
</evidence>
<dbReference type="Pfam" id="PF04616">
    <property type="entry name" value="Glyco_hydro_43"/>
    <property type="match status" value="1"/>
</dbReference>
<comment type="caution">
    <text evidence="8">The sequence shown here is derived from an EMBL/GenBank/DDBJ whole genome shotgun (WGS) entry which is preliminary data.</text>
</comment>
<dbReference type="InterPro" id="IPR023296">
    <property type="entry name" value="Glyco_hydro_beta-prop_sf"/>
</dbReference>
<dbReference type="InterPro" id="IPR006710">
    <property type="entry name" value="Glyco_hydro_43"/>
</dbReference>
<keyword evidence="3 5" id="KW-0378">Hydrolase</keyword>
<dbReference type="Proteomes" id="UP001500443">
    <property type="component" value="Unassembled WGS sequence"/>
</dbReference>
<protein>
    <recommendedName>
        <fullName evidence="10">Glycosyl hydrolase family 43</fullName>
    </recommendedName>
</protein>
<dbReference type="PANTHER" id="PTHR43301">
    <property type="entry name" value="ARABINAN ENDO-1,5-ALPHA-L-ARABINOSIDASE"/>
    <property type="match status" value="1"/>
</dbReference>
<evidence type="ECO:0000256" key="2">
    <source>
        <dbReference type="ARBA" id="ARBA00009865"/>
    </source>
</evidence>
<evidence type="ECO:0000256" key="1">
    <source>
        <dbReference type="ARBA" id="ARBA00004834"/>
    </source>
</evidence>
<gene>
    <name evidence="8" type="ORF">GCM10009802_36730</name>
</gene>
<accession>A0ABP5KE14</accession>
<dbReference type="PANTHER" id="PTHR43301:SF3">
    <property type="entry name" value="ARABINAN ENDO-1,5-ALPHA-L-ARABINOSIDASE A-RELATED"/>
    <property type="match status" value="1"/>
</dbReference>
<comment type="pathway">
    <text evidence="1">Glycan metabolism; L-arabinan degradation.</text>
</comment>
<keyword evidence="4 5" id="KW-0326">Glycosidase</keyword>
<evidence type="ECO:0000313" key="9">
    <source>
        <dbReference type="Proteomes" id="UP001500443"/>
    </source>
</evidence>
<sequence length="371" mass="38949">MRRRIRRLLAAASTATALAVAAPLADAAPSAGPSTGTTGSTTGGVSAAAHSSTFQLADPDTVRAKDGRYVTYGTTVPAGRGKRCGGATGRLFVPVLVHGSGNTVGMTDCASGDALPDGPGAWAEPGGAVWAPGVARYGDRYFMFYTASRKGSGQKCIGRAVSGSARGPFRNAGEWACPPHGRWAIDANPFVGGGSLYVTYRDDAIAAGAETGISTVRTDDAGRAVWSTRRDVLKSTDITWDTRGTSGGTHVVENPSMWRRANGTWYLMYSGNNWDSARYATGIAECGTTPLPSSRCRPLRRGAARPYFGYTGSGGLDPYRGLPGNHRGPGGMDVFAVPDGSLRVVWHWWDGGPRYPMNGALRLDAGGYYVR</sequence>
<proteinExistence type="inferred from homology"/>
<evidence type="ECO:0000256" key="3">
    <source>
        <dbReference type="ARBA" id="ARBA00022801"/>
    </source>
</evidence>
<keyword evidence="9" id="KW-1185">Reference proteome</keyword>